<dbReference type="AlphaFoldDB" id="A0A819MVZ3"/>
<proteinExistence type="predicted"/>
<dbReference type="Proteomes" id="UP000663868">
    <property type="component" value="Unassembled WGS sequence"/>
</dbReference>
<evidence type="ECO:0000313" key="2">
    <source>
        <dbReference type="Proteomes" id="UP000663868"/>
    </source>
</evidence>
<dbReference type="EMBL" id="CAJOBB010002621">
    <property type="protein sequence ID" value="CAF3984659.1"/>
    <property type="molecule type" value="Genomic_DNA"/>
</dbReference>
<name>A0A819MVZ3_9BILA</name>
<organism evidence="1 2">
    <name type="scientific">Adineta steineri</name>
    <dbReference type="NCBI Taxonomy" id="433720"/>
    <lineage>
        <taxon>Eukaryota</taxon>
        <taxon>Metazoa</taxon>
        <taxon>Spiralia</taxon>
        <taxon>Gnathifera</taxon>
        <taxon>Rotifera</taxon>
        <taxon>Eurotatoria</taxon>
        <taxon>Bdelloidea</taxon>
        <taxon>Adinetida</taxon>
        <taxon>Adinetidae</taxon>
        <taxon>Adineta</taxon>
    </lineage>
</organism>
<reference evidence="1" key="1">
    <citation type="submission" date="2021-02" db="EMBL/GenBank/DDBJ databases">
        <authorList>
            <person name="Nowell W R."/>
        </authorList>
    </citation>
    <scope>NUCLEOTIDE SEQUENCE</scope>
</reference>
<comment type="caution">
    <text evidence="1">The sequence shown here is derived from an EMBL/GenBank/DDBJ whole genome shotgun (WGS) entry which is preliminary data.</text>
</comment>
<sequence length="118" mass="13921">IEVFCSERLILIGDDDLSKSDIEETMKQIDVTEWQLIIDNISHEKISKILLLFRYVKSDLTSNEILEKTIQNYLQKCFEKPLSTLSEELTLQFESIQFNELIRNKTSNKLLKIIDKRL</sequence>
<feature type="non-terminal residue" evidence="1">
    <location>
        <position position="1"/>
    </location>
</feature>
<gene>
    <name evidence="1" type="ORF">KXQ929_LOCUS27548</name>
</gene>
<accession>A0A819MVZ3</accession>
<protein>
    <submittedName>
        <fullName evidence="1">Uncharacterized protein</fullName>
    </submittedName>
</protein>
<evidence type="ECO:0000313" key="1">
    <source>
        <dbReference type="EMBL" id="CAF3984659.1"/>
    </source>
</evidence>